<accession>A0ABQ0H5K0</accession>
<evidence type="ECO:0000256" key="1">
    <source>
        <dbReference type="SAM" id="SignalP"/>
    </source>
</evidence>
<name>A0ABQ0H5K0_9HYPH</name>
<dbReference type="SUPFAM" id="SSF56524">
    <property type="entry name" value="Oxidoreductase molybdopterin-binding domain"/>
    <property type="match status" value="1"/>
</dbReference>
<protein>
    <recommendedName>
        <fullName evidence="4">Oxidoreductase molybdopterin-binding domain-containing protein</fullName>
    </recommendedName>
</protein>
<reference evidence="2 3" key="1">
    <citation type="submission" date="2024-10" db="EMBL/GenBank/DDBJ databases">
        <title>Isolation, draft genome sequencing and identification of Phyllobacterium sp. NSA23, isolated from leaf soil.</title>
        <authorList>
            <person name="Akita H."/>
        </authorList>
    </citation>
    <scope>NUCLEOTIDE SEQUENCE [LARGE SCALE GENOMIC DNA]</scope>
    <source>
        <strain evidence="2 3">NSA23</strain>
    </source>
</reference>
<feature type="chain" id="PRO_5046303174" description="Oxidoreductase molybdopterin-binding domain-containing protein" evidence="1">
    <location>
        <begin position="28"/>
        <end position="186"/>
    </location>
</feature>
<sequence>MQTSIRHLVYVLAIMLGPNAWIPTASAQYDDPETLVIEKAEGKALVSYTVEELKRAFPTHERDTPTPWMPRDQTIGFRGPYLNDLLKKYLPGETSVEIIAYNGFSSILMRDEIEKYNPILAIERRCDDQDRKRGLCSAEQIYRPLQLDDGGPLFLVWPLDELPASYIPARNAIWVWFVVAVRSNDE</sequence>
<evidence type="ECO:0000313" key="2">
    <source>
        <dbReference type="EMBL" id="GAB1584202.1"/>
    </source>
</evidence>
<organism evidence="2 3">
    <name type="scientific">Phyllobacterium phragmitis</name>
    <dbReference type="NCBI Taxonomy" id="2670329"/>
    <lineage>
        <taxon>Bacteria</taxon>
        <taxon>Pseudomonadati</taxon>
        <taxon>Pseudomonadota</taxon>
        <taxon>Alphaproteobacteria</taxon>
        <taxon>Hyphomicrobiales</taxon>
        <taxon>Phyllobacteriaceae</taxon>
        <taxon>Phyllobacterium</taxon>
    </lineage>
</organism>
<keyword evidence="3" id="KW-1185">Reference proteome</keyword>
<proteinExistence type="predicted"/>
<gene>
    <name evidence="2" type="ORF">PPNSA23_41450</name>
</gene>
<feature type="signal peptide" evidence="1">
    <location>
        <begin position="1"/>
        <end position="27"/>
    </location>
</feature>
<keyword evidence="1" id="KW-0732">Signal</keyword>
<evidence type="ECO:0008006" key="4">
    <source>
        <dbReference type="Google" id="ProtNLM"/>
    </source>
</evidence>
<dbReference type="InterPro" id="IPR036374">
    <property type="entry name" value="OxRdtase_Mopterin-bd_sf"/>
</dbReference>
<evidence type="ECO:0000313" key="3">
    <source>
        <dbReference type="Proteomes" id="UP001628091"/>
    </source>
</evidence>
<dbReference type="EMBL" id="BAAFZP010000002">
    <property type="protein sequence ID" value="GAB1584202.1"/>
    <property type="molecule type" value="Genomic_DNA"/>
</dbReference>
<comment type="caution">
    <text evidence="2">The sequence shown here is derived from an EMBL/GenBank/DDBJ whole genome shotgun (WGS) entry which is preliminary data.</text>
</comment>
<dbReference type="Proteomes" id="UP001628091">
    <property type="component" value="Unassembled WGS sequence"/>
</dbReference>